<dbReference type="STRING" id="1168221.R7Z705"/>
<sequence>MEALLSLSFDNISSKDSGKIRKGLRQIEGLLAEICLSKPVHSSSPKKHGRRASAISTSHSPSSPKKLGVMVEDLAFREFFRLQEGFEWNVALRLVLCLERLLGMGSSGQNDLLILSALDLLQGILLLHPPSRSLFGREIYMNLLLDLLDPSTNPPAIQSAALLTLVTSLLSHPSNTRTFEAIDGLLTVTSLFKSRSTSQSVKLKVLEFLYFYLMPEAAPSGGEFGGTSSSAPNTGVQRSPSKRMRSVGEGAGDGDGGGGGEDMRTTEEKMRLLGKYLSNVGELVQDLREGAAFGGVVC</sequence>
<evidence type="ECO:0008006" key="4">
    <source>
        <dbReference type="Google" id="ProtNLM"/>
    </source>
</evidence>
<dbReference type="EMBL" id="JH767644">
    <property type="protein sequence ID" value="EON69942.1"/>
    <property type="molecule type" value="Genomic_DNA"/>
</dbReference>
<keyword evidence="3" id="KW-1185">Reference proteome</keyword>
<dbReference type="RefSeq" id="XP_007785259.1">
    <property type="nucleotide sequence ID" value="XM_007787069.1"/>
</dbReference>
<feature type="compositionally biased region" description="Low complexity" evidence="1">
    <location>
        <begin position="52"/>
        <end position="64"/>
    </location>
</feature>
<feature type="region of interest" description="Disordered" evidence="1">
    <location>
        <begin position="40"/>
        <end position="65"/>
    </location>
</feature>
<dbReference type="Proteomes" id="UP000016924">
    <property type="component" value="Unassembled WGS sequence"/>
</dbReference>
<evidence type="ECO:0000256" key="1">
    <source>
        <dbReference type="SAM" id="MobiDB-lite"/>
    </source>
</evidence>
<feature type="compositionally biased region" description="Gly residues" evidence="1">
    <location>
        <begin position="249"/>
        <end position="260"/>
    </location>
</feature>
<name>R7Z705_CONA1</name>
<dbReference type="HOGENOM" id="CLU_052857_0_0_1"/>
<dbReference type="AlphaFoldDB" id="R7Z705"/>
<proteinExistence type="predicted"/>
<protein>
    <recommendedName>
        <fullName evidence="4">Cell division control protein 14</fullName>
    </recommendedName>
</protein>
<reference evidence="3" key="1">
    <citation type="submission" date="2012-06" db="EMBL/GenBank/DDBJ databases">
        <title>The genome sequence of Coniosporium apollinis CBS 100218.</title>
        <authorList>
            <consortium name="The Broad Institute Genome Sequencing Platform"/>
            <person name="Cuomo C."/>
            <person name="Gorbushina A."/>
            <person name="Noack S."/>
            <person name="Walker B."/>
            <person name="Young S.K."/>
            <person name="Zeng Q."/>
            <person name="Gargeya S."/>
            <person name="Fitzgerald M."/>
            <person name="Haas B."/>
            <person name="Abouelleil A."/>
            <person name="Alvarado L."/>
            <person name="Arachchi H.M."/>
            <person name="Berlin A.M."/>
            <person name="Chapman S.B."/>
            <person name="Goldberg J."/>
            <person name="Griggs A."/>
            <person name="Gujja S."/>
            <person name="Hansen M."/>
            <person name="Howarth C."/>
            <person name="Imamovic A."/>
            <person name="Larimer J."/>
            <person name="McCowan C."/>
            <person name="Montmayeur A."/>
            <person name="Murphy C."/>
            <person name="Neiman D."/>
            <person name="Pearson M."/>
            <person name="Priest M."/>
            <person name="Roberts A."/>
            <person name="Saif S."/>
            <person name="Shea T."/>
            <person name="Sisk P."/>
            <person name="Sykes S."/>
            <person name="Wortman J."/>
            <person name="Nusbaum C."/>
            <person name="Birren B."/>
        </authorList>
    </citation>
    <scope>NUCLEOTIDE SEQUENCE [LARGE SCALE GENOMIC DNA]</scope>
    <source>
        <strain evidence="3">CBS 100218</strain>
    </source>
</reference>
<dbReference type="Pfam" id="PF08045">
    <property type="entry name" value="CDC14"/>
    <property type="match status" value="1"/>
</dbReference>
<feature type="compositionally biased region" description="Polar residues" evidence="1">
    <location>
        <begin position="226"/>
        <end position="239"/>
    </location>
</feature>
<evidence type="ECO:0000313" key="2">
    <source>
        <dbReference type="EMBL" id="EON69942.1"/>
    </source>
</evidence>
<dbReference type="InterPro" id="IPR012535">
    <property type="entry name" value="Cell_div_Cdc14"/>
</dbReference>
<accession>R7Z705</accession>
<dbReference type="SUPFAM" id="SSF48371">
    <property type="entry name" value="ARM repeat"/>
    <property type="match status" value="1"/>
</dbReference>
<organism evidence="2 3">
    <name type="scientific">Coniosporium apollinis (strain CBS 100218)</name>
    <name type="common">Rock-inhabiting black yeast</name>
    <dbReference type="NCBI Taxonomy" id="1168221"/>
    <lineage>
        <taxon>Eukaryota</taxon>
        <taxon>Fungi</taxon>
        <taxon>Dikarya</taxon>
        <taxon>Ascomycota</taxon>
        <taxon>Pezizomycotina</taxon>
        <taxon>Dothideomycetes</taxon>
        <taxon>Dothideomycetes incertae sedis</taxon>
        <taxon>Coniosporium</taxon>
    </lineage>
</organism>
<gene>
    <name evidence="2" type="ORF">W97_09207</name>
</gene>
<feature type="region of interest" description="Disordered" evidence="1">
    <location>
        <begin position="222"/>
        <end position="264"/>
    </location>
</feature>
<dbReference type="OrthoDB" id="5357220at2759"/>
<dbReference type="eggNOG" id="ENOG502S6JC">
    <property type="taxonomic scope" value="Eukaryota"/>
</dbReference>
<evidence type="ECO:0000313" key="3">
    <source>
        <dbReference type="Proteomes" id="UP000016924"/>
    </source>
</evidence>
<dbReference type="PANTHER" id="PTHR34065">
    <property type="entry name" value="CELL DIVISION CONTROL PROTEIN 14"/>
    <property type="match status" value="1"/>
</dbReference>
<dbReference type="OMA" id="YMNILLD"/>
<dbReference type="PANTHER" id="PTHR34065:SF1">
    <property type="entry name" value="CELL DIVISION CONTROL PROTEIN 14"/>
    <property type="match status" value="1"/>
</dbReference>
<dbReference type="GeneID" id="19906518"/>
<dbReference type="InterPro" id="IPR016024">
    <property type="entry name" value="ARM-type_fold"/>
</dbReference>